<dbReference type="AlphaFoldDB" id="A0A454CQ25"/>
<feature type="non-terminal residue" evidence="1">
    <location>
        <position position="1"/>
    </location>
</feature>
<name>A0A454CQ25_VIBHA</name>
<organism evidence="1 2">
    <name type="scientific">Vibrio harveyi</name>
    <name type="common">Beneckea harveyi</name>
    <dbReference type="NCBI Taxonomy" id="669"/>
    <lineage>
        <taxon>Bacteria</taxon>
        <taxon>Pseudomonadati</taxon>
        <taxon>Pseudomonadota</taxon>
        <taxon>Gammaproteobacteria</taxon>
        <taxon>Vibrionales</taxon>
        <taxon>Vibrionaceae</taxon>
        <taxon>Vibrio</taxon>
    </lineage>
</organism>
<protein>
    <submittedName>
        <fullName evidence="1">Uncharacterized protein</fullName>
    </submittedName>
</protein>
<sequence length="33" mass="3649">KPESSGFWVFSAAQFPLPVTRLPSHSMMHGICC</sequence>
<reference evidence="1 2" key="1">
    <citation type="submission" date="2012-10" db="EMBL/GenBank/DDBJ databases">
        <title>Genome sequence of Vibrio Cholerae HENC-02.</title>
        <authorList>
            <person name="Eppinger M."/>
            <person name="Hasan N.A."/>
            <person name="Sengamalay N."/>
            <person name="Hine E."/>
            <person name="Su Q."/>
            <person name="Daugherty S.C."/>
            <person name="Young S."/>
            <person name="Sadzewicz L."/>
            <person name="Tallon L."/>
            <person name="Cebula T.A."/>
            <person name="Ravel J."/>
            <person name="Colwell R.R."/>
        </authorList>
    </citation>
    <scope>NUCLEOTIDE SEQUENCE [LARGE SCALE GENOMIC DNA]</scope>
    <source>
        <strain evidence="1 2">HENC-02</strain>
    </source>
</reference>
<accession>A0A454CQ25</accession>
<gene>
    <name evidence="1" type="ORF">VCHENC02_5612B</name>
</gene>
<dbReference type="EMBL" id="AJSR01002500">
    <property type="protein sequence ID" value="EKM28493.1"/>
    <property type="molecule type" value="Genomic_DNA"/>
</dbReference>
<evidence type="ECO:0000313" key="2">
    <source>
        <dbReference type="Proteomes" id="UP000008367"/>
    </source>
</evidence>
<comment type="caution">
    <text evidence="1">The sequence shown here is derived from an EMBL/GenBank/DDBJ whole genome shotgun (WGS) entry which is preliminary data.</text>
</comment>
<evidence type="ECO:0000313" key="1">
    <source>
        <dbReference type="EMBL" id="EKM28493.1"/>
    </source>
</evidence>
<proteinExistence type="predicted"/>
<dbReference type="Proteomes" id="UP000008367">
    <property type="component" value="Unassembled WGS sequence"/>
</dbReference>